<keyword evidence="1" id="KW-0472">Membrane</keyword>
<proteinExistence type="predicted"/>
<dbReference type="Proteomes" id="UP000800040">
    <property type="component" value="Unassembled WGS sequence"/>
</dbReference>
<dbReference type="EMBL" id="ML975251">
    <property type="protein sequence ID" value="KAF1838572.1"/>
    <property type="molecule type" value="Genomic_DNA"/>
</dbReference>
<name>A0A6A5KR58_9PLEO</name>
<keyword evidence="1" id="KW-0812">Transmembrane</keyword>
<protein>
    <submittedName>
        <fullName evidence="2">Uncharacterized protein</fullName>
    </submittedName>
</protein>
<evidence type="ECO:0000313" key="3">
    <source>
        <dbReference type="Proteomes" id="UP000800040"/>
    </source>
</evidence>
<evidence type="ECO:0000256" key="1">
    <source>
        <dbReference type="SAM" id="Phobius"/>
    </source>
</evidence>
<reference evidence="2" key="1">
    <citation type="submission" date="2020-01" db="EMBL/GenBank/DDBJ databases">
        <authorList>
            <consortium name="DOE Joint Genome Institute"/>
            <person name="Haridas S."/>
            <person name="Albert R."/>
            <person name="Binder M."/>
            <person name="Bloem J."/>
            <person name="Labutti K."/>
            <person name="Salamov A."/>
            <person name="Andreopoulos B."/>
            <person name="Baker S.E."/>
            <person name="Barry K."/>
            <person name="Bills G."/>
            <person name="Bluhm B.H."/>
            <person name="Cannon C."/>
            <person name="Castanera R."/>
            <person name="Culley D.E."/>
            <person name="Daum C."/>
            <person name="Ezra D."/>
            <person name="Gonzalez J.B."/>
            <person name="Henrissat B."/>
            <person name="Kuo A."/>
            <person name="Liang C."/>
            <person name="Lipzen A."/>
            <person name="Lutzoni F."/>
            <person name="Magnuson J."/>
            <person name="Mondo S."/>
            <person name="Nolan M."/>
            <person name="Ohm R."/>
            <person name="Pangilinan J."/>
            <person name="Park H.-J."/>
            <person name="Ramirez L."/>
            <person name="Alfaro M."/>
            <person name="Sun H."/>
            <person name="Tritt A."/>
            <person name="Yoshinaga Y."/>
            <person name="Zwiers L.-H."/>
            <person name="Turgeon B.G."/>
            <person name="Goodwin S.B."/>
            <person name="Spatafora J.W."/>
            <person name="Crous P.W."/>
            <person name="Grigoriev I.V."/>
        </authorList>
    </citation>
    <scope>NUCLEOTIDE SEQUENCE</scope>
    <source>
        <strain evidence="2">P77</strain>
    </source>
</reference>
<feature type="transmembrane region" description="Helical" evidence="1">
    <location>
        <begin position="31"/>
        <end position="51"/>
    </location>
</feature>
<accession>A0A6A5KR58</accession>
<keyword evidence="1" id="KW-1133">Transmembrane helix</keyword>
<organism evidence="2 3">
    <name type="scientific">Decorospora gaudefroyi</name>
    <dbReference type="NCBI Taxonomy" id="184978"/>
    <lineage>
        <taxon>Eukaryota</taxon>
        <taxon>Fungi</taxon>
        <taxon>Dikarya</taxon>
        <taxon>Ascomycota</taxon>
        <taxon>Pezizomycotina</taxon>
        <taxon>Dothideomycetes</taxon>
        <taxon>Pleosporomycetidae</taxon>
        <taxon>Pleosporales</taxon>
        <taxon>Pleosporineae</taxon>
        <taxon>Pleosporaceae</taxon>
        <taxon>Decorospora</taxon>
    </lineage>
</organism>
<gene>
    <name evidence="2" type="ORF">BDW02DRAFT_391853</name>
</gene>
<sequence>MLGWHDGVCLSRPCRLLLVTACMSVSRRRSFISGALVFLVIFIFIIAYLFISLPALTRSHCHTELPLCPH</sequence>
<dbReference type="AlphaFoldDB" id="A0A6A5KR58"/>
<keyword evidence="3" id="KW-1185">Reference proteome</keyword>
<evidence type="ECO:0000313" key="2">
    <source>
        <dbReference type="EMBL" id="KAF1838572.1"/>
    </source>
</evidence>